<gene>
    <name evidence="1" type="ORF">EG328_001191</name>
</gene>
<dbReference type="OrthoDB" id="5398371at2759"/>
<dbReference type="AlphaFoldDB" id="A0A8H3V0L3"/>
<evidence type="ECO:0008006" key="3">
    <source>
        <dbReference type="Google" id="ProtNLM"/>
    </source>
</evidence>
<name>A0A8H3V0L3_VENIN</name>
<dbReference type="EMBL" id="WNWS01000127">
    <property type="protein sequence ID" value="KAE9978892.1"/>
    <property type="molecule type" value="Genomic_DNA"/>
</dbReference>
<reference evidence="1 2" key="1">
    <citation type="submission" date="2018-12" db="EMBL/GenBank/DDBJ databases">
        <title>Venturia inaequalis Genome Resource.</title>
        <authorList>
            <person name="Lichtner F.J."/>
        </authorList>
    </citation>
    <scope>NUCLEOTIDE SEQUENCE [LARGE SCALE GENOMIC DNA]</scope>
    <source>
        <strain evidence="1 2">120213</strain>
    </source>
</reference>
<organism evidence="1 2">
    <name type="scientific">Venturia inaequalis</name>
    <name type="common">Apple scab fungus</name>
    <dbReference type="NCBI Taxonomy" id="5025"/>
    <lineage>
        <taxon>Eukaryota</taxon>
        <taxon>Fungi</taxon>
        <taxon>Dikarya</taxon>
        <taxon>Ascomycota</taxon>
        <taxon>Pezizomycotina</taxon>
        <taxon>Dothideomycetes</taxon>
        <taxon>Pleosporomycetidae</taxon>
        <taxon>Venturiales</taxon>
        <taxon>Venturiaceae</taxon>
        <taxon>Venturia</taxon>
    </lineage>
</organism>
<dbReference type="Proteomes" id="UP000447873">
    <property type="component" value="Unassembled WGS sequence"/>
</dbReference>
<accession>A0A8H3V0L3</accession>
<protein>
    <recommendedName>
        <fullName evidence="3">BTB domain-containing protein</fullName>
    </recommendedName>
</protein>
<proteinExistence type="predicted"/>
<comment type="caution">
    <text evidence="1">The sequence shown here is derived from an EMBL/GenBank/DDBJ whole genome shotgun (WGS) entry which is preliminary data.</text>
</comment>
<sequence>MAPKEKENGRIQTESPPEITAITPDGDLVLVIHDEGRHQSFSYRVSSEQVKQASPYFVRLLDPSKFGEGRKIGETLKELRTTYPDIGDAPSNELPKVTIADIGRISKVNTIQNLVADFLKIIHGIEISTPVPPLPNLANLGVVADRFDALPHFSAYAQRKKVYTTIDARSKGKLASLTEERLRQKLLVGLLLDHSPWVATYSKRLIIGGSIQWESDAEVDEELAFWWDMPRGLEDEMLSRREFVLDTLQSVLSHFLEIYSSGERQCKLGYDSSTQCDSFQLGEMVRFFTRANVLRLQGTLSGSDGTDSYSGDIERLLESLRKCQSYQLDRNHAHCGLRTRLIPMLDQLEPYLVGGKVMDVGICGECWQANRHRYEWKDVKRPVAWRPAAIHSASGKARGTAGGEGCLAYHNKIRDMFTAVSRDWTSRDSDGVGTGIRFGVHTPFLKFE</sequence>
<evidence type="ECO:0000313" key="1">
    <source>
        <dbReference type="EMBL" id="KAE9978892.1"/>
    </source>
</evidence>
<evidence type="ECO:0000313" key="2">
    <source>
        <dbReference type="Proteomes" id="UP000447873"/>
    </source>
</evidence>